<feature type="transmembrane region" description="Helical" evidence="1">
    <location>
        <begin position="66"/>
        <end position="82"/>
    </location>
</feature>
<dbReference type="RefSeq" id="WP_087271769.1">
    <property type="nucleotide sequence ID" value="NZ_JBJGBV010000029.1"/>
</dbReference>
<dbReference type="AlphaFoldDB" id="A0A1Y3P0G4"/>
<evidence type="ECO:0000313" key="2">
    <source>
        <dbReference type="EMBL" id="OUM71981.1"/>
    </source>
</evidence>
<keyword evidence="3" id="KW-1185">Reference proteome</keyword>
<feature type="transmembrane region" description="Helical" evidence="1">
    <location>
        <begin position="153"/>
        <end position="176"/>
    </location>
</feature>
<dbReference type="OrthoDB" id="6896650at2"/>
<keyword evidence="1" id="KW-0472">Membrane</keyword>
<reference evidence="2 3" key="1">
    <citation type="journal article" date="2017" name="Syst. Appl. Microbiol.">
        <title>Pseudomonas caspiana sp. nov., a citrus pathogen in the Pseudomonas syringae phylogenetic group.</title>
        <authorList>
            <person name="Busquets A."/>
            <person name="Gomila M."/>
            <person name="Beiki F."/>
            <person name="Mulet M."/>
            <person name="Rahimian H."/>
            <person name="Garcia-Valdes E."/>
            <person name="Lalucat J."/>
        </authorList>
    </citation>
    <scope>NUCLEOTIDE SEQUENCE [LARGE SCALE GENOMIC DNA]</scope>
    <source>
        <strain evidence="2 3">FBF102</strain>
    </source>
</reference>
<feature type="transmembrane region" description="Helical" evidence="1">
    <location>
        <begin position="88"/>
        <end position="106"/>
    </location>
</feature>
<feature type="transmembrane region" description="Helical" evidence="1">
    <location>
        <begin position="188"/>
        <end position="209"/>
    </location>
</feature>
<proteinExistence type="predicted"/>
<evidence type="ECO:0000256" key="1">
    <source>
        <dbReference type="SAM" id="Phobius"/>
    </source>
</evidence>
<gene>
    <name evidence="2" type="ORF">AUC60_20025</name>
</gene>
<protein>
    <submittedName>
        <fullName evidence="2">Uncharacterized protein</fullName>
    </submittedName>
</protein>
<feature type="transmembrane region" description="Helical" evidence="1">
    <location>
        <begin position="229"/>
        <end position="252"/>
    </location>
</feature>
<feature type="transmembrane region" description="Helical" evidence="1">
    <location>
        <begin position="126"/>
        <end position="147"/>
    </location>
</feature>
<name>A0A1Y3P0G4_9PSED</name>
<feature type="transmembrane region" description="Helical" evidence="1">
    <location>
        <begin position="7"/>
        <end position="27"/>
    </location>
</feature>
<organism evidence="2 3">
    <name type="scientific">Pseudomonas caspiana</name>
    <dbReference type="NCBI Taxonomy" id="1451454"/>
    <lineage>
        <taxon>Bacteria</taxon>
        <taxon>Pseudomonadati</taxon>
        <taxon>Pseudomonadota</taxon>
        <taxon>Gammaproteobacteria</taxon>
        <taxon>Pseudomonadales</taxon>
        <taxon>Pseudomonadaceae</taxon>
        <taxon>Pseudomonas</taxon>
    </lineage>
</organism>
<dbReference type="EMBL" id="LOHF01000020">
    <property type="protein sequence ID" value="OUM71981.1"/>
    <property type="molecule type" value="Genomic_DNA"/>
</dbReference>
<sequence>MNILSAFRILAVPVGGALSFGLFMPFISGLHLVIVGMGLGFAGSMLVGIPFLLIGDRCFPGFKARHVFSSVLQILFTYVLYSGFKPQLWIAAIAIGVVLGLLYTAFDRYLVRYAARSPVPQMSKVYVFGIPLCGGASLAVAAMWAFASPSEPVPLFIISFLVGAGIAMLVGWPVLWLTDRLLTHRLRYIVGGTVSGFLIWLFLGAPGLLPLPTGQYMSYLVDQIGPRMLVFVGFGCTSGLLFTGYHALYMWLVSRYGTAAGEQSSK</sequence>
<feature type="transmembrane region" description="Helical" evidence="1">
    <location>
        <begin position="33"/>
        <end position="54"/>
    </location>
</feature>
<evidence type="ECO:0000313" key="3">
    <source>
        <dbReference type="Proteomes" id="UP000195440"/>
    </source>
</evidence>
<keyword evidence="1" id="KW-1133">Transmembrane helix</keyword>
<dbReference type="Proteomes" id="UP000195440">
    <property type="component" value="Unassembled WGS sequence"/>
</dbReference>
<accession>A0A1Y3P0G4</accession>
<keyword evidence="1" id="KW-0812">Transmembrane</keyword>
<comment type="caution">
    <text evidence="2">The sequence shown here is derived from an EMBL/GenBank/DDBJ whole genome shotgun (WGS) entry which is preliminary data.</text>
</comment>